<keyword evidence="1" id="KW-0732">Signal</keyword>
<dbReference type="RefSeq" id="WP_290247106.1">
    <property type="nucleotide sequence ID" value="NZ_JAUFQT010000001.1"/>
</dbReference>
<dbReference type="PROSITE" id="PS51257">
    <property type="entry name" value="PROKAR_LIPOPROTEIN"/>
    <property type="match status" value="1"/>
</dbReference>
<reference evidence="2 3" key="1">
    <citation type="submission" date="2024-09" db="EMBL/GenBank/DDBJ databases">
        <authorList>
            <person name="Sun Q."/>
            <person name="Mori K."/>
        </authorList>
    </citation>
    <scope>NUCLEOTIDE SEQUENCE [LARGE SCALE GENOMIC DNA]</scope>
    <source>
        <strain evidence="2 3">CECT 7682</strain>
    </source>
</reference>
<gene>
    <name evidence="2" type="ORF">ACFFUR_08195</name>
</gene>
<protein>
    <recommendedName>
        <fullName evidence="4">DUF4382 domain-containing protein</fullName>
    </recommendedName>
</protein>
<name>A0ABV5J4N0_9BACT</name>
<keyword evidence="3" id="KW-1185">Reference proteome</keyword>
<sequence length="252" mass="27234">MKCTTKFQRLFLGIATTAIVASCSQTDETPDTQSHVSMKATMATSTSTESSGGGLTYGNLTFTDVKMSVEDIKLNLRATSEASNQPTIVNLKNKGPQVLTLVEEGQIVVAPVADATVYNGIYGKVDFNLIPAANVLEDDEMFGKSVLVKADWNGIPAELSLDIEDEVEVKFNKGIEVDGAKTFILILYMDRLLDGIDPSSIVDGDGDGLIEVGPSDDDGNVEVYEQLKMNIESSLEMKNGEFDEDKEMGKNN</sequence>
<feature type="signal peptide" evidence="1">
    <location>
        <begin position="1"/>
        <end position="21"/>
    </location>
</feature>
<dbReference type="Proteomes" id="UP001589654">
    <property type="component" value="Unassembled WGS sequence"/>
</dbReference>
<evidence type="ECO:0008006" key="4">
    <source>
        <dbReference type="Google" id="ProtNLM"/>
    </source>
</evidence>
<dbReference type="EMBL" id="JBHMEW010000053">
    <property type="protein sequence ID" value="MFB9211783.1"/>
    <property type="molecule type" value="Genomic_DNA"/>
</dbReference>
<organism evidence="2 3">
    <name type="scientific">Echinicola jeungdonensis</name>
    <dbReference type="NCBI Taxonomy" id="709343"/>
    <lineage>
        <taxon>Bacteria</taxon>
        <taxon>Pseudomonadati</taxon>
        <taxon>Bacteroidota</taxon>
        <taxon>Cytophagia</taxon>
        <taxon>Cytophagales</taxon>
        <taxon>Cyclobacteriaceae</taxon>
        <taxon>Echinicola</taxon>
    </lineage>
</organism>
<evidence type="ECO:0000313" key="3">
    <source>
        <dbReference type="Proteomes" id="UP001589654"/>
    </source>
</evidence>
<proteinExistence type="predicted"/>
<comment type="caution">
    <text evidence="2">The sequence shown here is derived from an EMBL/GenBank/DDBJ whole genome shotgun (WGS) entry which is preliminary data.</text>
</comment>
<accession>A0ABV5J4N0</accession>
<evidence type="ECO:0000256" key="1">
    <source>
        <dbReference type="SAM" id="SignalP"/>
    </source>
</evidence>
<feature type="chain" id="PRO_5047537970" description="DUF4382 domain-containing protein" evidence="1">
    <location>
        <begin position="22"/>
        <end position="252"/>
    </location>
</feature>
<evidence type="ECO:0000313" key="2">
    <source>
        <dbReference type="EMBL" id="MFB9211783.1"/>
    </source>
</evidence>